<dbReference type="Gene3D" id="3.30.70.270">
    <property type="match status" value="1"/>
</dbReference>
<dbReference type="OrthoDB" id="9804955at2"/>
<dbReference type="EMBL" id="WJBD01000023">
    <property type="protein sequence ID" value="MBC3889718.1"/>
    <property type="molecule type" value="Genomic_DNA"/>
</dbReference>
<name>A0A923HWC2_9FIRM</name>
<keyword evidence="3" id="KW-1185">Reference proteome</keyword>
<organism evidence="2 3">
    <name type="scientific">Acetobacterium paludosum</name>
    <dbReference type="NCBI Taxonomy" id="52693"/>
    <lineage>
        <taxon>Bacteria</taxon>
        <taxon>Bacillati</taxon>
        <taxon>Bacillota</taxon>
        <taxon>Clostridia</taxon>
        <taxon>Eubacteriales</taxon>
        <taxon>Eubacteriaceae</taxon>
        <taxon>Acetobacterium</taxon>
    </lineage>
</organism>
<dbReference type="InterPro" id="IPR029787">
    <property type="entry name" value="Nucleotide_cyclase"/>
</dbReference>
<evidence type="ECO:0000313" key="2">
    <source>
        <dbReference type="EMBL" id="MBC3889718.1"/>
    </source>
</evidence>
<sequence length="83" mass="9645">MFQCLLHHLYTVQRAETFIGVIFLDLDAFKSANDTMGHNARVAVYPIEVNRRMCLYFFCIHDSHGIKNGNQSYSDISKYSFPH</sequence>
<evidence type="ECO:0000259" key="1">
    <source>
        <dbReference type="Pfam" id="PF00990"/>
    </source>
</evidence>
<dbReference type="Proteomes" id="UP000616595">
    <property type="component" value="Unassembled WGS sequence"/>
</dbReference>
<evidence type="ECO:0000313" key="3">
    <source>
        <dbReference type="Proteomes" id="UP000616595"/>
    </source>
</evidence>
<accession>A0A923HWC2</accession>
<protein>
    <submittedName>
        <fullName evidence="2">Diguanylate cyclase</fullName>
    </submittedName>
</protein>
<comment type="caution">
    <text evidence="2">The sequence shown here is derived from an EMBL/GenBank/DDBJ whole genome shotgun (WGS) entry which is preliminary data.</text>
</comment>
<dbReference type="InterPro" id="IPR043128">
    <property type="entry name" value="Rev_trsase/Diguanyl_cyclase"/>
</dbReference>
<proteinExistence type="predicted"/>
<gene>
    <name evidence="2" type="ORF">GH810_15515</name>
</gene>
<dbReference type="InterPro" id="IPR000160">
    <property type="entry name" value="GGDEF_dom"/>
</dbReference>
<reference evidence="2" key="2">
    <citation type="submission" date="2020-10" db="EMBL/GenBank/DDBJ databases">
        <title>Comparative genomics of the Acetobacterium genus.</title>
        <authorList>
            <person name="Marshall C."/>
            <person name="May H."/>
            <person name="Norman S."/>
        </authorList>
    </citation>
    <scope>NUCLEOTIDE SEQUENCE</scope>
    <source>
        <strain evidence="2">DER-2019</strain>
    </source>
</reference>
<reference evidence="2" key="1">
    <citation type="submission" date="2019-10" db="EMBL/GenBank/DDBJ databases">
        <authorList>
            <person name="Ross D.E."/>
            <person name="Gulliver D."/>
        </authorList>
    </citation>
    <scope>NUCLEOTIDE SEQUENCE</scope>
    <source>
        <strain evidence="2">DER-2019</strain>
    </source>
</reference>
<dbReference type="SUPFAM" id="SSF55073">
    <property type="entry name" value="Nucleotide cyclase"/>
    <property type="match status" value="1"/>
</dbReference>
<dbReference type="AlphaFoldDB" id="A0A923HWC2"/>
<feature type="domain" description="GGDEF" evidence="1">
    <location>
        <begin position="5"/>
        <end position="39"/>
    </location>
</feature>
<dbReference type="Pfam" id="PF00990">
    <property type="entry name" value="GGDEF"/>
    <property type="match status" value="1"/>
</dbReference>
<dbReference type="RefSeq" id="WP_148566038.1">
    <property type="nucleotide sequence ID" value="NZ_RXYA01000002.1"/>
</dbReference>